<organism evidence="1 2">
    <name type="scientific">Halomonas rhizosphaerae</name>
    <dbReference type="NCBI Taxonomy" id="3043296"/>
    <lineage>
        <taxon>Bacteria</taxon>
        <taxon>Pseudomonadati</taxon>
        <taxon>Pseudomonadota</taxon>
        <taxon>Gammaproteobacteria</taxon>
        <taxon>Oceanospirillales</taxon>
        <taxon>Halomonadaceae</taxon>
        <taxon>Halomonas</taxon>
    </lineage>
</organism>
<accession>A0ABT6UX89</accession>
<evidence type="ECO:0000313" key="2">
    <source>
        <dbReference type="Proteomes" id="UP001225957"/>
    </source>
</evidence>
<keyword evidence="2" id="KW-1185">Reference proteome</keyword>
<protein>
    <submittedName>
        <fullName evidence="1">Uncharacterized protein</fullName>
    </submittedName>
</protein>
<dbReference type="RefSeq" id="WP_282734571.1">
    <property type="nucleotide sequence ID" value="NZ_JASCQP010000018.1"/>
</dbReference>
<evidence type="ECO:0000313" key="1">
    <source>
        <dbReference type="EMBL" id="MDI5890596.1"/>
    </source>
</evidence>
<name>A0ABT6UX89_9GAMM</name>
<gene>
    <name evidence="1" type="ORF">QLQ83_05780</name>
</gene>
<reference evidence="1 2" key="1">
    <citation type="submission" date="2023-04" db="EMBL/GenBank/DDBJ databases">
        <title>Halomonas strains isolated from rhizosphere soil.</title>
        <authorList>
            <person name="Xu L."/>
            <person name="Sun J.-Q."/>
        </authorList>
    </citation>
    <scope>NUCLEOTIDE SEQUENCE [LARGE SCALE GENOMIC DNA]</scope>
    <source>
        <strain evidence="1 2">LR5S20</strain>
    </source>
</reference>
<sequence length="96" mass="10996">MGWTTNKLEHDRRLAICETCPTVRLRVIGVCRRCLRPFDANTRDDDDYVAKVVCRCGGEIRVLKEYARCGTSRRDEPGCGCPLATRVYAWCPEGKW</sequence>
<comment type="caution">
    <text evidence="1">The sequence shown here is derived from an EMBL/GenBank/DDBJ whole genome shotgun (WGS) entry which is preliminary data.</text>
</comment>
<proteinExistence type="predicted"/>
<dbReference type="EMBL" id="JASCQP010000018">
    <property type="protein sequence ID" value="MDI5890596.1"/>
    <property type="molecule type" value="Genomic_DNA"/>
</dbReference>
<dbReference type="Proteomes" id="UP001225957">
    <property type="component" value="Unassembled WGS sequence"/>
</dbReference>